<dbReference type="GO" id="GO:0004190">
    <property type="term" value="F:aspartic-type endopeptidase activity"/>
    <property type="evidence" value="ECO:0007669"/>
    <property type="project" value="UniProtKB-KW"/>
</dbReference>
<evidence type="ECO:0000256" key="13">
    <source>
        <dbReference type="ARBA" id="ARBA00023125"/>
    </source>
</evidence>
<keyword evidence="8" id="KW-0378">Hydrolase</keyword>
<evidence type="ECO:0000256" key="17">
    <source>
        <dbReference type="SAM" id="MobiDB-lite"/>
    </source>
</evidence>
<dbReference type="SUPFAM" id="SSF53098">
    <property type="entry name" value="Ribonuclease H-like"/>
    <property type="match status" value="1"/>
</dbReference>
<dbReference type="InterPro" id="IPR056924">
    <property type="entry name" value="SH3_Tf2-1"/>
</dbReference>
<evidence type="ECO:0000256" key="16">
    <source>
        <dbReference type="SAM" id="Coils"/>
    </source>
</evidence>
<dbReference type="Gene3D" id="3.30.70.270">
    <property type="match status" value="2"/>
</dbReference>
<reference evidence="20 21" key="2">
    <citation type="journal article" date="2017" name="Front. Plant Sci.">
        <title>Gene Classification and Mining of Molecular Markers Useful in Red Clover (Trifolium pratense) Breeding.</title>
        <authorList>
            <person name="Istvanek J."/>
            <person name="Dluhosova J."/>
            <person name="Dluhos P."/>
            <person name="Patkova L."/>
            <person name="Nedelnik J."/>
            <person name="Repkova J."/>
        </authorList>
    </citation>
    <scope>NUCLEOTIDE SEQUENCE [LARGE SCALE GENOMIC DNA]</scope>
    <source>
        <strain evidence="21">cv. Tatra</strain>
        <tissue evidence="20">Young leaves</tissue>
    </source>
</reference>
<dbReference type="FunFam" id="1.10.340.70:FF:000001">
    <property type="entry name" value="Retrovirus-related Pol polyprotein from transposon gypsy-like Protein"/>
    <property type="match status" value="1"/>
</dbReference>
<evidence type="ECO:0000313" key="20">
    <source>
        <dbReference type="EMBL" id="PNY17486.1"/>
    </source>
</evidence>
<keyword evidence="12" id="KW-0239">DNA-directed DNA polymerase</keyword>
<dbReference type="InterPro" id="IPR050951">
    <property type="entry name" value="Retrovirus_Pol_polyprotein"/>
</dbReference>
<keyword evidence="13" id="KW-0238">DNA-binding</keyword>
<evidence type="ECO:0000256" key="9">
    <source>
        <dbReference type="ARBA" id="ARBA00022842"/>
    </source>
</evidence>
<dbReference type="GO" id="GO:0006508">
    <property type="term" value="P:proteolysis"/>
    <property type="evidence" value="ECO:0007669"/>
    <property type="project" value="UniProtKB-KW"/>
</dbReference>
<keyword evidence="10" id="KW-0229">DNA integration</keyword>
<dbReference type="GO" id="GO:0046872">
    <property type="term" value="F:metal ion binding"/>
    <property type="evidence" value="ECO:0007669"/>
    <property type="project" value="UniProtKB-KW"/>
</dbReference>
<keyword evidence="11" id="KW-0695">RNA-directed DNA polymerase</keyword>
<dbReference type="InterPro" id="IPR043128">
    <property type="entry name" value="Rev_trsase/Diguanyl_cyclase"/>
</dbReference>
<comment type="caution">
    <text evidence="20">The sequence shown here is derived from an EMBL/GenBank/DDBJ whole genome shotgun (WGS) entry which is preliminary data.</text>
</comment>
<dbReference type="ExpressionAtlas" id="A0A2K3PQB5">
    <property type="expression patterns" value="baseline"/>
</dbReference>
<evidence type="ECO:0000313" key="21">
    <source>
        <dbReference type="Proteomes" id="UP000236291"/>
    </source>
</evidence>
<feature type="region of interest" description="Disordered" evidence="17">
    <location>
        <begin position="1"/>
        <end position="93"/>
    </location>
</feature>
<dbReference type="GO" id="GO:0015074">
    <property type="term" value="P:DNA integration"/>
    <property type="evidence" value="ECO:0007669"/>
    <property type="project" value="UniProtKB-KW"/>
</dbReference>
<dbReference type="PANTHER" id="PTHR37984">
    <property type="entry name" value="PROTEIN CBG26694"/>
    <property type="match status" value="1"/>
</dbReference>
<dbReference type="InterPro" id="IPR041588">
    <property type="entry name" value="Integrase_H2C2"/>
</dbReference>
<dbReference type="InterPro" id="IPR012337">
    <property type="entry name" value="RNaseH-like_sf"/>
</dbReference>
<feature type="coiled-coil region" evidence="16">
    <location>
        <begin position="1135"/>
        <end position="1162"/>
    </location>
</feature>
<protein>
    <submittedName>
        <fullName evidence="20">Ty3/gypsy retrotransposon protein</fullName>
    </submittedName>
</protein>
<dbReference type="GO" id="GO:0003964">
    <property type="term" value="F:RNA-directed DNA polymerase activity"/>
    <property type="evidence" value="ECO:0007669"/>
    <property type="project" value="UniProtKB-KW"/>
</dbReference>
<feature type="compositionally biased region" description="Basic and acidic residues" evidence="17">
    <location>
        <begin position="74"/>
        <end position="93"/>
    </location>
</feature>
<dbReference type="Proteomes" id="UP000236291">
    <property type="component" value="Unassembled WGS sequence"/>
</dbReference>
<dbReference type="Gene3D" id="3.10.10.10">
    <property type="entry name" value="HIV Type 1 Reverse Transcriptase, subunit A, domain 1"/>
    <property type="match status" value="1"/>
</dbReference>
<dbReference type="Gene3D" id="1.10.340.70">
    <property type="match status" value="1"/>
</dbReference>
<dbReference type="SUPFAM" id="SSF54160">
    <property type="entry name" value="Chromo domain-like"/>
    <property type="match status" value="1"/>
</dbReference>
<evidence type="ECO:0000259" key="19">
    <source>
        <dbReference type="PROSITE" id="PS50994"/>
    </source>
</evidence>
<dbReference type="CDD" id="cd00303">
    <property type="entry name" value="retropepsin_like"/>
    <property type="match status" value="1"/>
</dbReference>
<name>A0A2K3PQB5_TRIPR</name>
<dbReference type="InterPro" id="IPR036397">
    <property type="entry name" value="RNaseH_sf"/>
</dbReference>
<dbReference type="Pfam" id="PF08284">
    <property type="entry name" value="RVP_2"/>
    <property type="match status" value="1"/>
</dbReference>
<feature type="domain" description="Reverse transcriptase" evidence="18">
    <location>
        <begin position="432"/>
        <end position="611"/>
    </location>
</feature>
<dbReference type="SUPFAM" id="SSF56672">
    <property type="entry name" value="DNA/RNA polymerases"/>
    <property type="match status" value="1"/>
</dbReference>
<evidence type="ECO:0000256" key="10">
    <source>
        <dbReference type="ARBA" id="ARBA00022908"/>
    </source>
</evidence>
<dbReference type="SUPFAM" id="SSF50630">
    <property type="entry name" value="Acid proteases"/>
    <property type="match status" value="1"/>
</dbReference>
<dbReference type="Pfam" id="PF00078">
    <property type="entry name" value="RVT_1"/>
    <property type="match status" value="1"/>
</dbReference>
<dbReference type="GO" id="GO:0004519">
    <property type="term" value="F:endonuclease activity"/>
    <property type="evidence" value="ECO:0007669"/>
    <property type="project" value="UniProtKB-KW"/>
</dbReference>
<organism evidence="20 21">
    <name type="scientific">Trifolium pratense</name>
    <name type="common">Red clover</name>
    <dbReference type="NCBI Taxonomy" id="57577"/>
    <lineage>
        <taxon>Eukaryota</taxon>
        <taxon>Viridiplantae</taxon>
        <taxon>Streptophyta</taxon>
        <taxon>Embryophyta</taxon>
        <taxon>Tracheophyta</taxon>
        <taxon>Spermatophyta</taxon>
        <taxon>Magnoliopsida</taxon>
        <taxon>eudicotyledons</taxon>
        <taxon>Gunneridae</taxon>
        <taxon>Pentapetalae</taxon>
        <taxon>rosids</taxon>
        <taxon>fabids</taxon>
        <taxon>Fabales</taxon>
        <taxon>Fabaceae</taxon>
        <taxon>Papilionoideae</taxon>
        <taxon>50 kb inversion clade</taxon>
        <taxon>NPAAA clade</taxon>
        <taxon>Hologalegina</taxon>
        <taxon>IRL clade</taxon>
        <taxon>Trifolieae</taxon>
        <taxon>Trifolium</taxon>
    </lineage>
</organism>
<dbReference type="FunFam" id="3.30.70.270:FF:000020">
    <property type="entry name" value="Transposon Tf2-6 polyprotein-like Protein"/>
    <property type="match status" value="1"/>
</dbReference>
<evidence type="ECO:0000256" key="11">
    <source>
        <dbReference type="ARBA" id="ARBA00022918"/>
    </source>
</evidence>
<keyword evidence="16" id="KW-0175">Coiled coil</keyword>
<reference evidence="20 21" key="1">
    <citation type="journal article" date="2014" name="Am. J. Bot.">
        <title>Genome assembly and annotation for red clover (Trifolium pratense; Fabaceae).</title>
        <authorList>
            <person name="Istvanek J."/>
            <person name="Jaros M."/>
            <person name="Krenek A."/>
            <person name="Repkova J."/>
        </authorList>
    </citation>
    <scope>NUCLEOTIDE SEQUENCE [LARGE SCALE GENOMIC DNA]</scope>
    <source>
        <strain evidence="21">cv. Tatra</strain>
        <tissue evidence="20">Young leaves</tissue>
    </source>
</reference>
<keyword evidence="5" id="KW-0479">Metal-binding</keyword>
<dbReference type="GO" id="GO:0006310">
    <property type="term" value="P:DNA recombination"/>
    <property type="evidence" value="ECO:0007669"/>
    <property type="project" value="UniProtKB-KW"/>
</dbReference>
<keyword evidence="4" id="KW-0540">Nuclease</keyword>
<evidence type="ECO:0000256" key="15">
    <source>
        <dbReference type="ARBA" id="ARBA00023268"/>
    </source>
</evidence>
<evidence type="ECO:0000256" key="6">
    <source>
        <dbReference type="ARBA" id="ARBA00022750"/>
    </source>
</evidence>
<dbReference type="InterPro" id="IPR021109">
    <property type="entry name" value="Peptidase_aspartic_dom_sf"/>
</dbReference>
<dbReference type="Gene3D" id="3.10.20.370">
    <property type="match status" value="1"/>
</dbReference>
<dbReference type="CDD" id="cd09274">
    <property type="entry name" value="RNase_HI_RT_Ty3"/>
    <property type="match status" value="1"/>
</dbReference>
<feature type="compositionally biased region" description="Polar residues" evidence="17">
    <location>
        <begin position="23"/>
        <end position="32"/>
    </location>
</feature>
<keyword evidence="6" id="KW-0064">Aspartyl protease</keyword>
<dbReference type="Pfam" id="PF17921">
    <property type="entry name" value="Integrase_H2C2"/>
    <property type="match status" value="1"/>
</dbReference>
<keyword evidence="7" id="KW-0255">Endonuclease</keyword>
<dbReference type="PROSITE" id="PS50878">
    <property type="entry name" value="RT_POL"/>
    <property type="match status" value="1"/>
</dbReference>
<evidence type="ECO:0000256" key="2">
    <source>
        <dbReference type="ARBA" id="ARBA00022679"/>
    </source>
</evidence>
<proteinExistence type="predicted"/>
<keyword evidence="14" id="KW-0233">DNA recombination</keyword>
<keyword evidence="1" id="KW-0645">Protease</keyword>
<dbReference type="InterPro" id="IPR041577">
    <property type="entry name" value="RT_RNaseH_2"/>
</dbReference>
<evidence type="ECO:0000259" key="18">
    <source>
        <dbReference type="PROSITE" id="PS50878"/>
    </source>
</evidence>
<dbReference type="InterPro" id="IPR043502">
    <property type="entry name" value="DNA/RNA_pol_sf"/>
</dbReference>
<dbReference type="PROSITE" id="PS50994">
    <property type="entry name" value="INTEGRASE"/>
    <property type="match status" value="1"/>
</dbReference>
<evidence type="ECO:0000256" key="5">
    <source>
        <dbReference type="ARBA" id="ARBA00022723"/>
    </source>
</evidence>
<evidence type="ECO:0000256" key="14">
    <source>
        <dbReference type="ARBA" id="ARBA00023172"/>
    </source>
</evidence>
<evidence type="ECO:0000256" key="8">
    <source>
        <dbReference type="ARBA" id="ARBA00022801"/>
    </source>
</evidence>
<dbReference type="Gene3D" id="3.30.420.10">
    <property type="entry name" value="Ribonuclease H-like superfamily/Ribonuclease H"/>
    <property type="match status" value="1"/>
</dbReference>
<feature type="domain" description="Integrase catalytic" evidence="19">
    <location>
        <begin position="950"/>
        <end position="1114"/>
    </location>
</feature>
<dbReference type="CDD" id="cd01647">
    <property type="entry name" value="RT_LTR"/>
    <property type="match status" value="1"/>
</dbReference>
<evidence type="ECO:0000256" key="12">
    <source>
        <dbReference type="ARBA" id="ARBA00022932"/>
    </source>
</evidence>
<evidence type="ECO:0000256" key="4">
    <source>
        <dbReference type="ARBA" id="ARBA00022722"/>
    </source>
</evidence>
<keyword evidence="9" id="KW-0460">Magnesium</keyword>
<dbReference type="InterPro" id="IPR001584">
    <property type="entry name" value="Integrase_cat-core"/>
</dbReference>
<evidence type="ECO:0000256" key="3">
    <source>
        <dbReference type="ARBA" id="ARBA00022695"/>
    </source>
</evidence>
<dbReference type="Pfam" id="PF24626">
    <property type="entry name" value="SH3_Tf2-1"/>
    <property type="match status" value="1"/>
</dbReference>
<keyword evidence="15" id="KW-0511">Multifunctional enzyme</keyword>
<dbReference type="EMBL" id="ASHM01009405">
    <property type="protein sequence ID" value="PNY17486.1"/>
    <property type="molecule type" value="Genomic_DNA"/>
</dbReference>
<dbReference type="InterPro" id="IPR016197">
    <property type="entry name" value="Chromo-like_dom_sf"/>
</dbReference>
<dbReference type="InterPro" id="IPR000477">
    <property type="entry name" value="RT_dom"/>
</dbReference>
<dbReference type="GO" id="GO:0003677">
    <property type="term" value="F:DNA binding"/>
    <property type="evidence" value="ECO:0007669"/>
    <property type="project" value="UniProtKB-KW"/>
</dbReference>
<dbReference type="FunFam" id="3.30.420.10:FF:000219">
    <property type="entry name" value="Putative retroelement"/>
    <property type="match status" value="1"/>
</dbReference>
<gene>
    <name evidence="20" type="ORF">L195_g014230</name>
</gene>
<dbReference type="FunFam" id="3.10.10.10:FF:000007">
    <property type="entry name" value="Retrovirus-related Pol polyprotein from transposon 17.6-like Protein"/>
    <property type="match status" value="1"/>
</dbReference>
<evidence type="ECO:0000256" key="7">
    <source>
        <dbReference type="ARBA" id="ARBA00022759"/>
    </source>
</evidence>
<keyword evidence="3" id="KW-0548">Nucleotidyltransferase</keyword>
<dbReference type="Gene3D" id="2.40.70.10">
    <property type="entry name" value="Acid Proteases"/>
    <property type="match status" value="1"/>
</dbReference>
<dbReference type="GO" id="GO:0003887">
    <property type="term" value="F:DNA-directed DNA polymerase activity"/>
    <property type="evidence" value="ECO:0007669"/>
    <property type="project" value="UniProtKB-KW"/>
</dbReference>
<accession>A0A2K3PQB5</accession>
<dbReference type="Pfam" id="PF17919">
    <property type="entry name" value="RT_RNaseH_2"/>
    <property type="match status" value="1"/>
</dbReference>
<sequence length="1357" mass="155403">MGEMSRSKLLQVTRAVEKEVKGSSGSNFNRGLNKNGPYKGGTQGSNRHGSDWVMVKGGSVGSTEGAKSGPSGPRNDKQAQGERRRAGPRDRGFTHLTYNEVMERRQKGLCFKCGGPFHPMHQCPDKQLRVLIVDEEEDDEAEAKILAVEVGEEDEEVKGEMSLLELHHIAHENNQTMKFQGTIHGVEVLVLVDSGATHNFVSQKLVHQMDWPIDVTPQMQVKLGNGVQIATQGMCKGLEMYIGDFKLGPNLHLFELGGIDVVLGIEWLKTLGNTVINWKQQVMSFWVNDKWVTLKGKGGCNNSLVALQTFLRKPRSKKEEVRWEIEGVEPKDICENVRSENQHQERRTVLSEYGNIFQTVCESALSESQHRELEEVLREYADVFQTPTSLPPKRNKEHAINLVEGHNAVSVRPYRYPHHHKNEIEKQVKELLASGVIRHSTSSFSSPVILVKKKDNTWRMCIDYRALNKVTVPDKFPIPVIEELLDELHGAKFFSKLDLKSGYHQVRVKESDIHKTAFRTHEGHYEFLVMPFGLMNAPSTFQNLMNDIFRPVLRKHVLVFFDDILIYSKDWESHLKHLKEVLSLLSCHSLVANEKKCYFGQRTVEYLGHLITCDGVAVDPNKVKSVMQWPTPKNVKGVRGFLGLTGYYRKFIRDYGKIAKPLTELTKKDGFKWGAEAQHAFDELKNKLTTAPVLALPDFTKRFVIECDASGGGIGAILIQEKRPIAYFSKALGMRNLTKSAYEKELMAVVLAIQHWRPYLLGRRFTVSTDQKSLKQLMQQRIVTAEQQNWAAKLLGYDFEIVYKQGRLNKGADALSRIHEGTELNNITSFALWDQEQQVRVEIEQDERLQEIIKQLQQDHDAKPGYEYKQGVLLYEGRLVISSKSLLIPTLLKEFHTTPQGGHSGFYKTYRRIAANVYWLGMKATVQEFVKSCDTCQRQKYLATSPGGLLQPLPVPDQIWEDISMDFITGLPKSKGFEAILVVVDRLSKYSHFIPLKHPYTARSIAEVFCKEVVRLHGVPLTIVSDRDPIFMSSFWRELFRMQGTQLKMSSAYHPESDGQTEVVNRCLETYLRCFIVDQPKTWVSWVHWAEYWFNTNYHSSTGKTPFEIVYGRSPPKLIRWVQGETRVEAVQRDLVDRDEALRQLKSQLLRAQEKMKNQADKKRVERSFAIGEWVFVKLRAHRQKSVVTRINAKLAARYFGPYPIVERIGAVAYKLKLPEGSRIHPVFHVSLLKKAVGDYHEEDELPDLMGDDTGENYEPVAVLATRKIRQQGEEIKQVLVQWEGKDAEEATWEEAIMMKSQFPKFNLEDKVIAEEGSIDRTQNMESLPHEQLIYNETIKPKIWQVYYRRGKRVLSG</sequence>
<keyword evidence="2" id="KW-0808">Transferase</keyword>
<evidence type="ECO:0000256" key="1">
    <source>
        <dbReference type="ARBA" id="ARBA00022670"/>
    </source>
</evidence>
<dbReference type="PANTHER" id="PTHR37984:SF5">
    <property type="entry name" value="PROTEIN NYNRIN-LIKE"/>
    <property type="match status" value="1"/>
</dbReference>